<comment type="similarity">
    <text evidence="2">Belongs to the peptidase S41A family.</text>
</comment>
<evidence type="ECO:0000256" key="1">
    <source>
        <dbReference type="ARBA" id="ARBA00004456"/>
    </source>
</evidence>
<evidence type="ECO:0000313" key="13">
    <source>
        <dbReference type="Proteomes" id="UP000826271"/>
    </source>
</evidence>
<keyword evidence="3" id="KW-0645">Protease</keyword>
<accession>A0AAV6WSM0</accession>
<dbReference type="FunFam" id="3.30.750.44:FF:000002">
    <property type="entry name" value="carboxyl-terminal-processing peptidase 2, chloroplastic"/>
    <property type="match status" value="1"/>
</dbReference>
<dbReference type="SMART" id="SM00228">
    <property type="entry name" value="PDZ"/>
    <property type="match status" value="1"/>
</dbReference>
<dbReference type="CDD" id="cd06782">
    <property type="entry name" value="cpPDZ_CPP-like"/>
    <property type="match status" value="1"/>
</dbReference>
<keyword evidence="6" id="KW-0793">Thylakoid</keyword>
<dbReference type="Gene3D" id="3.30.750.44">
    <property type="match status" value="1"/>
</dbReference>
<evidence type="ECO:0000256" key="10">
    <source>
        <dbReference type="SAM" id="SignalP"/>
    </source>
</evidence>
<evidence type="ECO:0000256" key="2">
    <source>
        <dbReference type="ARBA" id="ARBA00009179"/>
    </source>
</evidence>
<dbReference type="FunFam" id="3.90.226.10:FF:000023">
    <property type="entry name" value="Carboxyl-terminal processing protease"/>
    <property type="match status" value="1"/>
</dbReference>
<dbReference type="InterPro" id="IPR001478">
    <property type="entry name" value="PDZ"/>
</dbReference>
<evidence type="ECO:0000256" key="5">
    <source>
        <dbReference type="ARBA" id="ARBA00022825"/>
    </source>
</evidence>
<dbReference type="InterPro" id="IPR004447">
    <property type="entry name" value="Peptidase_S41A"/>
</dbReference>
<evidence type="ECO:0000256" key="4">
    <source>
        <dbReference type="ARBA" id="ARBA00022801"/>
    </source>
</evidence>
<keyword evidence="5" id="KW-0720">Serine protease</keyword>
<evidence type="ECO:0000256" key="8">
    <source>
        <dbReference type="ARBA" id="ARBA00060065"/>
    </source>
</evidence>
<comment type="subcellular location">
    <subcellularLocation>
        <location evidence="1">Plastid</location>
        <location evidence="1">Chloroplast thylakoid lumen</location>
    </subcellularLocation>
</comment>
<evidence type="ECO:0000256" key="7">
    <source>
        <dbReference type="ARBA" id="ARBA00051784"/>
    </source>
</evidence>
<keyword evidence="13" id="KW-1185">Reference proteome</keyword>
<dbReference type="GO" id="GO:0009543">
    <property type="term" value="C:chloroplast thylakoid lumen"/>
    <property type="evidence" value="ECO:0007669"/>
    <property type="project" value="UniProtKB-SubCell"/>
</dbReference>
<dbReference type="GO" id="GO:0006508">
    <property type="term" value="P:proteolysis"/>
    <property type="evidence" value="ECO:0007669"/>
    <property type="project" value="UniProtKB-KW"/>
</dbReference>
<sequence length="547" mass="59348">MGLILAKALMTLLWAVITIGKKIIGSIAHGELKALFVLNSIHFCFPSMNMEALRSNLDCTLFQFSKFPTKPTSKLFLSCRISRVNNWGKTNSRLNIVRYLEPKKRSSKTDFVAANDDIVKSVGRGVLGFAAAISICCDLSPAFAESLTVAFPVSHTREVNTVQRTLVEAWGLIRETFVDPTFNHQDWDLKLQQTMVEMFPLRSEDAAYSKVKGMLSTLGDPFTRIISPKEYQSFRIGSDGNLQGVGLFINVEPKTGHLVVLSCIENSPAARAGLHEGDELIEINGERLDGVASEAAAQKLRGRVGTTVTVKVHSVDDLGRSSVREVKIPREVIKLSPVYSAIIPHQAPDGHLSKTGYVKLSTFSQTAAMEMENTVHDMENQGVQSYILDLRNNPGGLVTAGLDVAQIWLDGTETLVNTVDRDGNMLPINMTDGHAITHDPLVVLVNEGSASASEILAGALHDNGRASVTELHDGSALFITVAKYLSPALHDIDQVGITPDVQCTTDFLNSTKDSSKNGSSTSSLESDSCILVAEHQLDIQESKGSAS</sequence>
<dbReference type="EMBL" id="WHWC01000012">
    <property type="protein sequence ID" value="KAG8371900.1"/>
    <property type="molecule type" value="Genomic_DNA"/>
</dbReference>
<dbReference type="PANTHER" id="PTHR32060">
    <property type="entry name" value="TAIL-SPECIFIC PROTEASE"/>
    <property type="match status" value="1"/>
</dbReference>
<dbReference type="AlphaFoldDB" id="A0AAV6WSM0"/>
<dbReference type="InterPro" id="IPR005151">
    <property type="entry name" value="Tail-specific_protease"/>
</dbReference>
<dbReference type="FunFam" id="2.30.42.10:FF:000063">
    <property type="entry name" value="Peptidase, S41 family"/>
    <property type="match status" value="1"/>
</dbReference>
<dbReference type="GO" id="GO:0004252">
    <property type="term" value="F:serine-type endopeptidase activity"/>
    <property type="evidence" value="ECO:0007669"/>
    <property type="project" value="UniProtKB-EC"/>
</dbReference>
<reference evidence="12" key="1">
    <citation type="submission" date="2019-10" db="EMBL/GenBank/DDBJ databases">
        <authorList>
            <person name="Zhang R."/>
            <person name="Pan Y."/>
            <person name="Wang J."/>
            <person name="Ma R."/>
            <person name="Yu S."/>
        </authorList>
    </citation>
    <scope>NUCLEOTIDE SEQUENCE</scope>
    <source>
        <strain evidence="12">LA-IB0</strain>
        <tissue evidence="12">Leaf</tissue>
    </source>
</reference>
<feature type="domain" description="PDZ" evidence="11">
    <location>
        <begin position="231"/>
        <end position="301"/>
    </location>
</feature>
<dbReference type="InterPro" id="IPR036034">
    <property type="entry name" value="PDZ_sf"/>
</dbReference>
<comment type="caution">
    <text evidence="12">The sequence shown here is derived from an EMBL/GenBank/DDBJ whole genome shotgun (WGS) entry which is preliminary data.</text>
</comment>
<keyword evidence="10" id="KW-0732">Signal</keyword>
<dbReference type="Gene3D" id="3.90.226.10">
    <property type="entry name" value="2-enoyl-CoA Hydratase, Chain A, domain 1"/>
    <property type="match status" value="1"/>
</dbReference>
<dbReference type="EC" id="3.4.21.102" evidence="9"/>
<dbReference type="Pfam" id="PF03572">
    <property type="entry name" value="Peptidase_S41"/>
    <property type="match status" value="1"/>
</dbReference>
<dbReference type="NCBIfam" id="TIGR00225">
    <property type="entry name" value="prc"/>
    <property type="match status" value="1"/>
</dbReference>
<gene>
    <name evidence="12" type="ORF">BUALT_Bualt12G0011000</name>
</gene>
<dbReference type="InterPro" id="IPR029045">
    <property type="entry name" value="ClpP/crotonase-like_dom_sf"/>
</dbReference>
<evidence type="ECO:0000256" key="9">
    <source>
        <dbReference type="ARBA" id="ARBA00066637"/>
    </source>
</evidence>
<dbReference type="Gene3D" id="2.30.42.10">
    <property type="match status" value="1"/>
</dbReference>
<feature type="chain" id="PRO_5043507409" description="C-terminal processing peptidase" evidence="10">
    <location>
        <begin position="21"/>
        <end position="547"/>
    </location>
</feature>
<dbReference type="Pfam" id="PF00595">
    <property type="entry name" value="PDZ"/>
    <property type="match status" value="1"/>
</dbReference>
<dbReference type="PROSITE" id="PS50106">
    <property type="entry name" value="PDZ"/>
    <property type="match status" value="1"/>
</dbReference>
<dbReference type="SMART" id="SM00245">
    <property type="entry name" value="TSPc"/>
    <property type="match status" value="1"/>
</dbReference>
<keyword evidence="4" id="KW-0378">Hydrolase</keyword>
<dbReference type="CDD" id="cd07560">
    <property type="entry name" value="Peptidase_S41_CPP"/>
    <property type="match status" value="1"/>
</dbReference>
<comment type="catalytic activity">
    <reaction evidence="7">
        <text>The enzyme shows specific recognition of a C-terminal tripeptide, Xaa-Yaa-Zaa, in which Xaa is preferably Ala or Leu, Yaa is preferably Ala or Tyr, and Zaa is preferably Ala, but then cleaves at a variable distance from the C-terminus. A typical cleavage is -Ala-Ala-|-Arg-Ala-Ala-Lys-Glu-Asn-Tyr-Ala-Leu-Ala-Ala.</text>
        <dbReference type="EC" id="3.4.21.102"/>
    </reaction>
</comment>
<organism evidence="12 13">
    <name type="scientific">Buddleja alternifolia</name>
    <dbReference type="NCBI Taxonomy" id="168488"/>
    <lineage>
        <taxon>Eukaryota</taxon>
        <taxon>Viridiplantae</taxon>
        <taxon>Streptophyta</taxon>
        <taxon>Embryophyta</taxon>
        <taxon>Tracheophyta</taxon>
        <taxon>Spermatophyta</taxon>
        <taxon>Magnoliopsida</taxon>
        <taxon>eudicotyledons</taxon>
        <taxon>Gunneridae</taxon>
        <taxon>Pentapetalae</taxon>
        <taxon>asterids</taxon>
        <taxon>lamiids</taxon>
        <taxon>Lamiales</taxon>
        <taxon>Scrophulariaceae</taxon>
        <taxon>Buddlejeae</taxon>
        <taxon>Buddleja</taxon>
    </lineage>
</organism>
<dbReference type="PANTHER" id="PTHR32060:SF22">
    <property type="entry name" value="CARBOXYL-TERMINAL-PROCESSING PEPTIDASE 3, CHLOROPLASTIC"/>
    <property type="match status" value="1"/>
</dbReference>
<evidence type="ECO:0000259" key="11">
    <source>
        <dbReference type="PROSITE" id="PS50106"/>
    </source>
</evidence>
<dbReference type="SUPFAM" id="SSF50156">
    <property type="entry name" value="PDZ domain-like"/>
    <property type="match status" value="1"/>
</dbReference>
<evidence type="ECO:0000313" key="12">
    <source>
        <dbReference type="EMBL" id="KAG8371900.1"/>
    </source>
</evidence>
<proteinExistence type="inferred from homology"/>
<protein>
    <recommendedName>
        <fullName evidence="9">C-terminal processing peptidase</fullName>
        <ecNumber evidence="9">3.4.21.102</ecNumber>
    </recommendedName>
</protein>
<dbReference type="Proteomes" id="UP000826271">
    <property type="component" value="Unassembled WGS sequence"/>
</dbReference>
<feature type="signal peptide" evidence="10">
    <location>
        <begin position="1"/>
        <end position="20"/>
    </location>
</feature>
<comment type="function">
    <text evidence="8">Protease involved in the C-terminal processing of the chloroplastic D1 protein of photosystem II. This proteolytic processing is necessary to allow the light-driven assembly of the tetranuclear manganese cluster, which is responsible for photosynthetic water oxidation.</text>
</comment>
<evidence type="ECO:0000256" key="6">
    <source>
        <dbReference type="ARBA" id="ARBA00023078"/>
    </source>
</evidence>
<evidence type="ECO:0000256" key="3">
    <source>
        <dbReference type="ARBA" id="ARBA00022670"/>
    </source>
</evidence>
<dbReference type="SUPFAM" id="SSF52096">
    <property type="entry name" value="ClpP/crotonase"/>
    <property type="match status" value="1"/>
</dbReference>
<name>A0AAV6WSM0_9LAMI</name>